<feature type="compositionally biased region" description="Basic and acidic residues" evidence="1">
    <location>
        <begin position="762"/>
        <end position="778"/>
    </location>
</feature>
<protein>
    <recommendedName>
        <fullName evidence="6">Hermansky-Pudlak syndrome 5 protein homolog</fullName>
    </recommendedName>
</protein>
<feature type="domain" description="HPS5-like beta-propeller" evidence="2">
    <location>
        <begin position="29"/>
        <end position="290"/>
    </location>
</feature>
<feature type="region of interest" description="Disordered" evidence="1">
    <location>
        <begin position="560"/>
        <end position="588"/>
    </location>
</feature>
<feature type="compositionally biased region" description="Polar residues" evidence="1">
    <location>
        <begin position="781"/>
        <end position="794"/>
    </location>
</feature>
<dbReference type="CTD" id="6749930"/>
<dbReference type="OrthoDB" id="19493at2759"/>
<evidence type="ECO:0008006" key="6">
    <source>
        <dbReference type="Google" id="ProtNLM"/>
    </source>
</evidence>
<dbReference type="SMART" id="SM00320">
    <property type="entry name" value="WD40"/>
    <property type="match status" value="2"/>
</dbReference>
<evidence type="ECO:0000256" key="1">
    <source>
        <dbReference type="SAM" id="MobiDB-lite"/>
    </source>
</evidence>
<keyword evidence="5" id="KW-1185">Reference proteome</keyword>
<dbReference type="STRING" id="10228.B3RLB1"/>
<accession>B3RLB1</accession>
<dbReference type="GeneID" id="6749930"/>
<name>B3RLB1_TRIAD</name>
<feature type="compositionally biased region" description="Basic and acidic residues" evidence="1">
    <location>
        <begin position="798"/>
        <end position="809"/>
    </location>
</feature>
<dbReference type="KEGG" id="tad:TRIADDRAFT_51944"/>
<dbReference type="InParanoid" id="B3RLB1"/>
<dbReference type="InterPro" id="IPR001680">
    <property type="entry name" value="WD40_rpt"/>
</dbReference>
<evidence type="ECO:0000313" key="4">
    <source>
        <dbReference type="EMBL" id="EDV29514.1"/>
    </source>
</evidence>
<evidence type="ECO:0000259" key="2">
    <source>
        <dbReference type="Pfam" id="PF23756"/>
    </source>
</evidence>
<feature type="region of interest" description="Disordered" evidence="1">
    <location>
        <begin position="691"/>
        <end position="711"/>
    </location>
</feature>
<gene>
    <name evidence="4" type="ORF">TRIADDRAFT_51944</name>
</gene>
<reference evidence="4 5" key="1">
    <citation type="journal article" date="2008" name="Nature">
        <title>The Trichoplax genome and the nature of placozoans.</title>
        <authorList>
            <person name="Srivastava M."/>
            <person name="Begovic E."/>
            <person name="Chapman J."/>
            <person name="Putnam N.H."/>
            <person name="Hellsten U."/>
            <person name="Kawashima T."/>
            <person name="Kuo A."/>
            <person name="Mitros T."/>
            <person name="Salamov A."/>
            <person name="Carpenter M.L."/>
            <person name="Signorovitch A.Y."/>
            <person name="Moreno M.A."/>
            <person name="Kamm K."/>
            <person name="Grimwood J."/>
            <person name="Schmutz J."/>
            <person name="Shapiro H."/>
            <person name="Grigoriev I.V."/>
            <person name="Buss L.W."/>
            <person name="Schierwater B."/>
            <person name="Dellaporta S.L."/>
            <person name="Rokhsar D.S."/>
        </authorList>
    </citation>
    <scope>NUCLEOTIDE SEQUENCE [LARGE SCALE GENOMIC DNA]</scope>
    <source>
        <strain evidence="4 5">Grell-BS-1999</strain>
    </source>
</reference>
<dbReference type="eggNOG" id="KOG3621">
    <property type="taxonomic scope" value="Eukaryota"/>
</dbReference>
<dbReference type="InterPro" id="IPR036322">
    <property type="entry name" value="WD40_repeat_dom_sf"/>
</dbReference>
<feature type="compositionally biased region" description="Basic residues" evidence="1">
    <location>
        <begin position="694"/>
        <end position="704"/>
    </location>
</feature>
<dbReference type="InterPro" id="IPR056445">
    <property type="entry name" value="TPR_HPS5"/>
</dbReference>
<dbReference type="PANTHER" id="PTHR23287">
    <property type="entry name" value="RUBY-EYE2-LIKE PROTEIN"/>
    <property type="match status" value="1"/>
</dbReference>
<dbReference type="RefSeq" id="XP_002108716.1">
    <property type="nucleotide sequence ID" value="XM_002108680.1"/>
</dbReference>
<dbReference type="FunCoup" id="B3RLB1">
    <property type="interactions" value="649"/>
</dbReference>
<dbReference type="HOGENOM" id="CLU_249992_0_0_1"/>
<sequence length="1475" mass="166614">MASSVGYSDSESSVANPTVTTDRPTPYILFEQGMLDELMTPIRSSIRTKYVCMAVSRCYIIMGSNNAALYCFGRANVRFRQLLTHKDMKGCASVVKISVNEAYAAVGTRDGLIYIWQLNLNTKLKPKLLCIEKEHQGATITALCWDQQSTRVFTGDDKGKVSITKFPVGKASRLLSLSSSVAIMRNENYIVQLDFHSNKLLVSTITQCYICNLLSEQAAQVGKKPRNGMYGGCFCHGTNDRSQNATPFIYCARPGSRLWKVDFEGTVLSTQQYKNLLAVPPLPIVGIKNRFIITWAASMLYVFDPQSVKVIGWYNAYEGIIDVITLGRETYVLLSDSSEQLSVVKLTMISAEDSISKLIDNCLWQQAAWIACKYNDRIMLEFTRAVLPASKLENLKDMVKDIDPLICEQLEDLCKLAQSQSERRILGSYTSYYSESEQEGLYPSRYLGFKQEDTVSNDESDSSAALPSEEESFMSDSKSIISDLSSRADGEFDFENRVTGEFKNALVSNKMKAIGNKNYTHQELFVSSATAAEIPPALNDSDNASVTTPKQVITTADNDQSISDTGVTENSVTDVDGEVKSSPNAVKDTAPTAFSSAILDKSPSTVFDNPSATPAILQTTEDTHSDKNDNPSCNTTENVLVLVKDTPGEFSNRTNIQSLNADDQSDVIVVERVKRKGRSTRVTIASPKKLTPVKQKRPGKKSRNKVVDDNGNIEENLKEDLAQINLAADNSSTTIRKIKETDSNKADSNPEIIDENLNGNAELKESNRETNGYDKSEPTVKFSNSSPENQSITPANDVPRDVQLKREDKENVDCTDNALSLLSEIYHPSSKYPAEIAKFHSHTIQLRKKLKNRNLLYNFEESYCHISEWLTQLDEIYEIYGESCTDYRPNMNECTVSTRMPLDPTIFDLKAIEDIRYLTTLAFDTCVYHQPLGSPVSDQGIDKKSLFQYVSSPNGDWNNDSIQDFQAAVFLCRYFYLLDLKHVRGSLALRFNHKTITYQALINCLCKGITVRQELSKQLRNADGEELNLLYLIYRKIKEDPMIISELLSSVRSNIDLWEIAQLFMMRIYEVEFYSFQEKEEQISTVYKAFSRYWTNIPLNLKLRKKALRRFCNDHDSVVFFFEAMLYVDAKNSSEIALKCLCSHPRSGAHLYSWGGQEFIDEMLDLCLNVIKSSHTKRSLLKVCRTSGYWIGYIRLCLHLEMLDEAVACATQLGDANLIYNKMDKALFKEDFLVDNLESWSLFLRKLILYRKLHLRNEDGKEIKSVTLHCLSCNKQLPENITLDNGIFWSVSITWEDAILRLLNVQGSRTALQILSELKLEGNYLPSTFFAKIMDIAVLEKQEESAVYEILEHVDAFYWLQQSESLPHHILAINEVEKASNLSKQDLEDPNLMVCIVQLCYYTSITIAMLNAYYEEAAKMFRSPENMACQWGTTVDIQSPCPICQVPLTEDVSTHIEGLAAFDCGIIMQHFTYLI</sequence>
<dbReference type="EMBL" id="DS985241">
    <property type="protein sequence ID" value="EDV29514.1"/>
    <property type="molecule type" value="Genomic_DNA"/>
</dbReference>
<feature type="region of interest" description="Disordered" evidence="1">
    <location>
        <begin position="739"/>
        <end position="809"/>
    </location>
</feature>
<organism evidence="4 5">
    <name type="scientific">Trichoplax adhaerens</name>
    <name type="common">Trichoplax reptans</name>
    <dbReference type="NCBI Taxonomy" id="10228"/>
    <lineage>
        <taxon>Eukaryota</taxon>
        <taxon>Metazoa</taxon>
        <taxon>Placozoa</taxon>
        <taxon>Uniplacotomia</taxon>
        <taxon>Trichoplacea</taxon>
        <taxon>Trichoplacidae</taxon>
        <taxon>Trichoplax</taxon>
    </lineage>
</organism>
<dbReference type="Gene3D" id="2.130.10.10">
    <property type="entry name" value="YVTN repeat-like/Quinoprotein amine dehydrogenase"/>
    <property type="match status" value="1"/>
</dbReference>
<dbReference type="GO" id="GO:0048066">
    <property type="term" value="P:developmental pigmentation"/>
    <property type="evidence" value="ECO:0000318"/>
    <property type="project" value="GO_Central"/>
</dbReference>
<dbReference type="InterPro" id="IPR056499">
    <property type="entry name" value="Beta-prop_HPS5-like"/>
</dbReference>
<feature type="domain" description="HPS5 TPR" evidence="3">
    <location>
        <begin position="1144"/>
        <end position="1323"/>
    </location>
</feature>
<dbReference type="Proteomes" id="UP000009022">
    <property type="component" value="Unassembled WGS sequence"/>
</dbReference>
<dbReference type="Pfam" id="PF23756">
    <property type="entry name" value="Beta-prop_HPS5"/>
    <property type="match status" value="1"/>
</dbReference>
<dbReference type="PANTHER" id="PTHR23287:SF18">
    <property type="entry name" value="BLOC-2 COMPLEX MEMBER HPS5"/>
    <property type="match status" value="1"/>
</dbReference>
<dbReference type="SUPFAM" id="SSF50978">
    <property type="entry name" value="WD40 repeat-like"/>
    <property type="match status" value="1"/>
</dbReference>
<evidence type="ECO:0000259" key="3">
    <source>
        <dbReference type="Pfam" id="PF23758"/>
    </source>
</evidence>
<feature type="compositionally biased region" description="Polar residues" evidence="1">
    <location>
        <begin position="560"/>
        <end position="573"/>
    </location>
</feature>
<dbReference type="InterPro" id="IPR015943">
    <property type="entry name" value="WD40/YVTN_repeat-like_dom_sf"/>
</dbReference>
<dbReference type="Pfam" id="PF23758">
    <property type="entry name" value="TPR_HPS5"/>
    <property type="match status" value="1"/>
</dbReference>
<proteinExistence type="predicted"/>
<dbReference type="GO" id="GO:0005737">
    <property type="term" value="C:cytoplasm"/>
    <property type="evidence" value="ECO:0000318"/>
    <property type="project" value="GO_Central"/>
</dbReference>
<evidence type="ECO:0000313" key="5">
    <source>
        <dbReference type="Proteomes" id="UP000009022"/>
    </source>
</evidence>